<keyword evidence="1" id="KW-0472">Membrane</keyword>
<dbReference type="Proteomes" id="UP001291930">
    <property type="component" value="Unassembled WGS sequence"/>
</dbReference>
<keyword evidence="1" id="KW-1133">Transmembrane helix</keyword>
<accession>A0ABU5JRZ9</accession>
<name>A0ABU5JRZ9_9BACI</name>
<feature type="transmembrane region" description="Helical" evidence="1">
    <location>
        <begin position="119"/>
        <end position="140"/>
    </location>
</feature>
<sequence length="146" mass="16841">MLTLFFISTVIFFVWSQIKPRKMKWMDIFIFLIVAGIIIYTMPHPMTWDLQAELLAITLFAFGIGVWQGSIMAVYYEAEMVYIKSRRQYVISWIILIIGQILIMDVFEGEIPSLVNVTWLLLVSVVIASGVKSCIVYIFCKVSSKQ</sequence>
<feature type="transmembrane region" description="Helical" evidence="1">
    <location>
        <begin position="25"/>
        <end position="42"/>
    </location>
</feature>
<reference evidence="3" key="1">
    <citation type="submission" date="2023-11" db="EMBL/GenBank/DDBJ databases">
        <title>Genome Sequence of Bacillus pseudomycoides stain BUPM19.</title>
        <authorList>
            <person name="Farhat A."/>
        </authorList>
    </citation>
    <scope>NUCLEOTIDE SEQUENCE [LARGE SCALE GENOMIC DNA]</scope>
    <source>
        <strain evidence="3">BUPM19</strain>
    </source>
</reference>
<evidence type="ECO:0000313" key="3">
    <source>
        <dbReference type="Proteomes" id="UP001291930"/>
    </source>
</evidence>
<evidence type="ECO:0000313" key="2">
    <source>
        <dbReference type="EMBL" id="MDZ5606186.1"/>
    </source>
</evidence>
<protein>
    <submittedName>
        <fullName evidence="2">Uncharacterized protein</fullName>
    </submittedName>
</protein>
<dbReference type="RefSeq" id="WP_374216791.1">
    <property type="nucleotide sequence ID" value="NZ_JAXOVW010000004.1"/>
</dbReference>
<gene>
    <name evidence="2" type="ORF">U2I54_03455</name>
</gene>
<evidence type="ECO:0000256" key="1">
    <source>
        <dbReference type="SAM" id="Phobius"/>
    </source>
</evidence>
<organism evidence="2 3">
    <name type="scientific">Bacillus bingmayongensis</name>
    <dbReference type="NCBI Taxonomy" id="1150157"/>
    <lineage>
        <taxon>Bacteria</taxon>
        <taxon>Bacillati</taxon>
        <taxon>Bacillota</taxon>
        <taxon>Bacilli</taxon>
        <taxon>Bacillales</taxon>
        <taxon>Bacillaceae</taxon>
        <taxon>Bacillus</taxon>
    </lineage>
</organism>
<dbReference type="EMBL" id="JAXOVW010000004">
    <property type="protein sequence ID" value="MDZ5606186.1"/>
    <property type="molecule type" value="Genomic_DNA"/>
</dbReference>
<comment type="caution">
    <text evidence="2">The sequence shown here is derived from an EMBL/GenBank/DDBJ whole genome shotgun (WGS) entry which is preliminary data.</text>
</comment>
<feature type="transmembrane region" description="Helical" evidence="1">
    <location>
        <begin position="88"/>
        <end position="107"/>
    </location>
</feature>
<keyword evidence="1" id="KW-0812">Transmembrane</keyword>
<proteinExistence type="predicted"/>
<keyword evidence="3" id="KW-1185">Reference proteome</keyword>
<feature type="transmembrane region" description="Helical" evidence="1">
    <location>
        <begin position="54"/>
        <end position="76"/>
    </location>
</feature>